<name>A0A2N7QGM5_9BACT</name>
<dbReference type="InterPro" id="IPR008302">
    <property type="entry name" value="NamZ"/>
</dbReference>
<dbReference type="Gene3D" id="3.90.1150.140">
    <property type="match status" value="1"/>
</dbReference>
<organism evidence="3 4">
    <name type="scientific">Thermodesulfobacterium geofontis</name>
    <dbReference type="NCBI Taxonomy" id="1295609"/>
    <lineage>
        <taxon>Bacteria</taxon>
        <taxon>Pseudomonadati</taxon>
        <taxon>Thermodesulfobacteriota</taxon>
        <taxon>Thermodesulfobacteria</taxon>
        <taxon>Thermodesulfobacteriales</taxon>
        <taxon>Thermodesulfobacteriaceae</taxon>
        <taxon>Thermodesulfobacterium</taxon>
    </lineage>
</organism>
<evidence type="ECO:0000313" key="4">
    <source>
        <dbReference type="Proteomes" id="UP000235619"/>
    </source>
</evidence>
<dbReference type="GO" id="GO:0033922">
    <property type="term" value="F:peptidoglycan beta-N-acetylmuramidase activity"/>
    <property type="evidence" value="ECO:0007669"/>
    <property type="project" value="InterPro"/>
</dbReference>
<evidence type="ECO:0000313" key="3">
    <source>
        <dbReference type="EMBL" id="PMP98106.1"/>
    </source>
</evidence>
<feature type="domain" description="Peptidoglycan beta-N-acetylmuramidase NamZ N-terminal" evidence="1">
    <location>
        <begin position="28"/>
        <end position="229"/>
    </location>
</feature>
<dbReference type="InterPro" id="IPR048502">
    <property type="entry name" value="NamZ_N"/>
</dbReference>
<dbReference type="Proteomes" id="UP000235619">
    <property type="component" value="Unassembled WGS sequence"/>
</dbReference>
<comment type="caution">
    <text evidence="3">The sequence shown here is derived from an EMBL/GenBank/DDBJ whole genome shotgun (WGS) entry which is preliminary data.</text>
</comment>
<feature type="domain" description="Peptidoglycan beta-N-acetylmuramidase NamZ C-terminal" evidence="2">
    <location>
        <begin position="233"/>
        <end position="371"/>
    </location>
</feature>
<evidence type="ECO:0000259" key="2">
    <source>
        <dbReference type="Pfam" id="PF20732"/>
    </source>
</evidence>
<dbReference type="EMBL" id="PNJD01000031">
    <property type="protein sequence ID" value="PMP98106.1"/>
    <property type="molecule type" value="Genomic_DNA"/>
</dbReference>
<sequence length="394" mass="47010">MIRNPKVIYGVERFFKEEIFKKYKGKKVALLCNQASVDYRFTPVFILFKEKFKRKFKLIFSPQHGLFSEKQANMVASEDEIEPFTQIPVISLYGKRLKPEKEHLDEIEVIFVDLQDIGCRVYTYIWTLYLLMEACEKNEKKLVIFDRPNPIGSQIEGPLLEPEYFSFVGMDILPLRHGLTIGEIANLFKKRKFSNLDLEIIKMKGYKREFLFPQIKRPWIFTSPNIPTWETTLVYPGQVLLEGTNLSEGRGTTNPFLIFGAPYLNLKKLSDRFKKIFQPEKEGFILRPIVFEPTFDKWKGKRCYGFQIHVVDYYKFKPVKTTLLILKTIKENFEDFKFIDGPYEFEERKRPIEILVGNSQVLKWLEEKEKIDLDFYLYYNFKNYLDEVEWCRFY</sequence>
<dbReference type="Pfam" id="PF07075">
    <property type="entry name" value="NamZ_N"/>
    <property type="match status" value="1"/>
</dbReference>
<dbReference type="Pfam" id="PF20732">
    <property type="entry name" value="NamZ_C"/>
    <property type="match status" value="1"/>
</dbReference>
<dbReference type="PANTHER" id="PTHR42915">
    <property type="entry name" value="HYPOTHETICAL 460 KDA PROTEIN IN FEUA-SIGW INTERGENIC REGION [PRECURSOR]"/>
    <property type="match status" value="1"/>
</dbReference>
<dbReference type="InterPro" id="IPR048503">
    <property type="entry name" value="NamZ_C"/>
</dbReference>
<dbReference type="PIRSF" id="PIRSF016719">
    <property type="entry name" value="UCP016719"/>
    <property type="match status" value="1"/>
</dbReference>
<protein>
    <submittedName>
        <fullName evidence="3">DUF1343 domain-containing protein</fullName>
    </submittedName>
</protein>
<reference evidence="3 4" key="1">
    <citation type="submission" date="2018-01" db="EMBL/GenBank/DDBJ databases">
        <title>Metagenomic assembled genomes from two thermal pools in the Uzon Caldera, Kamchatka, Russia.</title>
        <authorList>
            <person name="Wilkins L."/>
            <person name="Ettinger C."/>
        </authorList>
    </citation>
    <scope>NUCLEOTIDE SEQUENCE [LARGE SCALE GENOMIC DNA]</scope>
    <source>
        <strain evidence="3">ARK-04</strain>
    </source>
</reference>
<dbReference type="Gene3D" id="3.40.50.12170">
    <property type="entry name" value="Uncharacterised protein PF07075, DUF1343"/>
    <property type="match status" value="1"/>
</dbReference>
<proteinExistence type="predicted"/>
<accession>A0A2N7QGM5</accession>
<evidence type="ECO:0000259" key="1">
    <source>
        <dbReference type="Pfam" id="PF07075"/>
    </source>
</evidence>
<dbReference type="PANTHER" id="PTHR42915:SF1">
    <property type="entry name" value="PEPTIDOGLYCAN BETA-N-ACETYLMURAMIDASE NAMZ"/>
    <property type="match status" value="1"/>
</dbReference>
<dbReference type="AlphaFoldDB" id="A0A2N7QGM5"/>
<gene>
    <name evidence="3" type="ORF">C0169_00600</name>
</gene>